<keyword evidence="11" id="KW-0472">Membrane</keyword>
<evidence type="ECO:0008006" key="14">
    <source>
        <dbReference type="Google" id="ProtNLM"/>
    </source>
</evidence>
<keyword evidence="8" id="KW-0560">Oxidoreductase</keyword>
<keyword evidence="13" id="KW-1185">Reference proteome</keyword>
<dbReference type="SUPFAM" id="SSF51905">
    <property type="entry name" value="FAD/NAD(P)-binding domain"/>
    <property type="match status" value="2"/>
</dbReference>
<protein>
    <recommendedName>
        <fullName evidence="14">FAD/NAD(P)-binding domain-containing protein</fullName>
    </recommendedName>
</protein>
<keyword evidence="11" id="KW-0812">Transmembrane</keyword>
<dbReference type="InterPro" id="IPR020946">
    <property type="entry name" value="Flavin_mOase-like"/>
</dbReference>
<dbReference type="SUPFAM" id="SSF48264">
    <property type="entry name" value="Cytochrome P450"/>
    <property type="match status" value="1"/>
</dbReference>
<evidence type="ECO:0000256" key="11">
    <source>
        <dbReference type="SAM" id="Phobius"/>
    </source>
</evidence>
<dbReference type="CDD" id="cd11041">
    <property type="entry name" value="CYP503A1-like"/>
    <property type="match status" value="1"/>
</dbReference>
<feature type="transmembrane region" description="Helical" evidence="11">
    <location>
        <begin position="51"/>
        <end position="74"/>
    </location>
</feature>
<keyword evidence="5" id="KW-0285">Flavoprotein</keyword>
<dbReference type="GO" id="GO:0050661">
    <property type="term" value="F:NADP binding"/>
    <property type="evidence" value="ECO:0007669"/>
    <property type="project" value="InterPro"/>
</dbReference>
<keyword evidence="9" id="KW-0408">Iron</keyword>
<evidence type="ECO:0000256" key="6">
    <source>
        <dbReference type="ARBA" id="ARBA00022723"/>
    </source>
</evidence>
<dbReference type="AlphaFoldDB" id="A0A2N3NH44"/>
<dbReference type="PANTHER" id="PTHR46206:SF6">
    <property type="entry name" value="CYTOCHROME P450 MONOOXYGENASE AN1598-RELATED"/>
    <property type="match status" value="1"/>
</dbReference>
<comment type="cofactor">
    <cofactor evidence="1">
        <name>heme</name>
        <dbReference type="ChEBI" id="CHEBI:30413"/>
    </cofactor>
</comment>
<keyword evidence="10" id="KW-0503">Monooxygenase</keyword>
<evidence type="ECO:0000256" key="3">
    <source>
        <dbReference type="ARBA" id="ARBA00010617"/>
    </source>
</evidence>
<reference evidence="12 13" key="1">
    <citation type="journal article" date="2017" name="G3 (Bethesda)">
        <title>First Draft Genome Sequence of the Pathogenic Fungus Lomentospora prolificans (Formerly Scedosporium prolificans).</title>
        <authorList>
            <person name="Luo R."/>
            <person name="Zimin A."/>
            <person name="Workman R."/>
            <person name="Fan Y."/>
            <person name="Pertea G."/>
            <person name="Grossman N."/>
            <person name="Wear M.P."/>
            <person name="Jia B."/>
            <person name="Miller H."/>
            <person name="Casadevall A."/>
            <person name="Timp W."/>
            <person name="Zhang S.X."/>
            <person name="Salzberg S.L."/>
        </authorList>
    </citation>
    <scope>NUCLEOTIDE SEQUENCE [LARGE SCALE GENOMIC DNA]</scope>
    <source>
        <strain evidence="12 13">JHH-5317</strain>
    </source>
</reference>
<keyword evidence="6" id="KW-0479">Metal-binding</keyword>
<organism evidence="12 13">
    <name type="scientific">Lomentospora prolificans</name>
    <dbReference type="NCBI Taxonomy" id="41688"/>
    <lineage>
        <taxon>Eukaryota</taxon>
        <taxon>Fungi</taxon>
        <taxon>Dikarya</taxon>
        <taxon>Ascomycota</taxon>
        <taxon>Pezizomycotina</taxon>
        <taxon>Sordariomycetes</taxon>
        <taxon>Hypocreomycetidae</taxon>
        <taxon>Microascales</taxon>
        <taxon>Microascaceae</taxon>
        <taxon>Lomentospora</taxon>
    </lineage>
</organism>
<dbReference type="InterPro" id="IPR001128">
    <property type="entry name" value="Cyt_P450"/>
</dbReference>
<dbReference type="Proteomes" id="UP000233524">
    <property type="component" value="Unassembled WGS sequence"/>
</dbReference>
<proteinExistence type="inferred from homology"/>
<dbReference type="GO" id="GO:0005506">
    <property type="term" value="F:iron ion binding"/>
    <property type="evidence" value="ECO:0007669"/>
    <property type="project" value="InterPro"/>
</dbReference>
<evidence type="ECO:0000256" key="9">
    <source>
        <dbReference type="ARBA" id="ARBA00023004"/>
    </source>
</evidence>
<dbReference type="GO" id="GO:0016020">
    <property type="term" value="C:membrane"/>
    <property type="evidence" value="ECO:0007669"/>
    <property type="project" value="UniProtKB-SubCell"/>
</dbReference>
<comment type="caution">
    <text evidence="12">The sequence shown here is derived from an EMBL/GenBank/DDBJ whole genome shotgun (WGS) entry which is preliminary data.</text>
</comment>
<comment type="similarity">
    <text evidence="3">Belongs to the cytochrome P450 family.</text>
</comment>
<keyword evidence="11" id="KW-1133">Transmembrane helix</keyword>
<name>A0A2N3NH44_9PEZI</name>
<dbReference type="OrthoDB" id="66881at2759"/>
<comment type="subcellular location">
    <subcellularLocation>
        <location evidence="2">Membrane</location>
        <topology evidence="2">Single-pass membrane protein</topology>
    </subcellularLocation>
</comment>
<dbReference type="Pfam" id="PF00067">
    <property type="entry name" value="p450"/>
    <property type="match status" value="1"/>
</dbReference>
<dbReference type="InterPro" id="IPR036188">
    <property type="entry name" value="FAD/NAD-bd_sf"/>
</dbReference>
<dbReference type="GO" id="GO:0050660">
    <property type="term" value="F:flavin adenine dinucleotide binding"/>
    <property type="evidence" value="ECO:0007669"/>
    <property type="project" value="InterPro"/>
</dbReference>
<evidence type="ECO:0000256" key="2">
    <source>
        <dbReference type="ARBA" id="ARBA00004167"/>
    </source>
</evidence>
<evidence type="ECO:0000256" key="8">
    <source>
        <dbReference type="ARBA" id="ARBA00023002"/>
    </source>
</evidence>
<evidence type="ECO:0000313" key="13">
    <source>
        <dbReference type="Proteomes" id="UP000233524"/>
    </source>
</evidence>
<sequence>MEVPIISGLVEQYEMIKEQFIVMQQALAPLNLTKWQIARLLAAQLYRDTPIFVQLAVIFFIGLSLLLALDSLVFQPYLFSLRRLGIPQLKPSKGKHAFDYKPMLDEAARKYPDRPWFFGYSGFELVVFPSAYVNEIRRLPARTASLVDFLTTVQFGGYRLIGTDDSSNTLHKTASTDLARSIGPLGPARQETARRAWESNLGPCPQWKKVSLFWTALDVVVATGATGLVGEPLSLDKRWLRAVRLLPIGAGVGVYISCLFPRLLRPIAATVSYFPALMVYKYMSYLLRPTIEQAMQEHHSLINEKETPEKKLTLVHMLLGRYRQGEIRYDQLVKDVITATFESTPTTAVSLYWMLTELLQRPDLVEELREEITGVLQDGKLPATQLTELPKLDSFMRESARVNTFHYLTVFERSGNVGGVWVYDARLPLEPPFPHVTPPTAGSQYVSIPGNLTAEQASIYHASPGPCYAGLKNNIGTAVMRSSLLDWPEGTDKVITAEQVKDYIGELARKHRVLDHVQFWTRVENISKSPDAAQWNVRTKKFVRDDDAFHFETQHWSFDAVVVASGHYDVPRVPDIPGLAAWKERYPDRVTHSKTYRSANSFTNSTVLIIGAGVSSYDIANEIDHVGGRTYQVTRDPTRAGTARQEGLAESCERVPNVRELVLDPTSETGQQHVLADTETIPGKVILENGRELTGIHHVVVATGYITTYPFLGELEKSTVAVDAADDKIIVTSDGYTLHNLHKDIFYIPDPTLAFIGVLYNTSTFSLFDFQARILAKIFKGEAKLPSRDEMYQLHQARKAKHKPDAKFHSLSLQDVAYAEEILESVNRDLENAGLPKMIAFDEKWHKGFAELKAFVASVRPDIDQDKPLTHGDSSMKE</sequence>
<evidence type="ECO:0000256" key="5">
    <source>
        <dbReference type="ARBA" id="ARBA00022630"/>
    </source>
</evidence>
<dbReference type="VEuPathDB" id="FungiDB:jhhlp_001744"/>
<dbReference type="InParanoid" id="A0A2N3NH44"/>
<dbReference type="EMBL" id="NLAX01000005">
    <property type="protein sequence ID" value="PKS11755.1"/>
    <property type="molecule type" value="Genomic_DNA"/>
</dbReference>
<evidence type="ECO:0000256" key="7">
    <source>
        <dbReference type="ARBA" id="ARBA00022827"/>
    </source>
</evidence>
<keyword evidence="7" id="KW-0274">FAD</keyword>
<dbReference type="Pfam" id="PF00743">
    <property type="entry name" value="FMO-like"/>
    <property type="match status" value="2"/>
</dbReference>
<gene>
    <name evidence="12" type="ORF">jhhlp_001744</name>
</gene>
<dbReference type="InterPro" id="IPR036396">
    <property type="entry name" value="Cyt_P450_sf"/>
</dbReference>
<accession>A0A2N3NH44</accession>
<keyword evidence="4" id="KW-0349">Heme</keyword>
<evidence type="ECO:0000313" key="12">
    <source>
        <dbReference type="EMBL" id="PKS11755.1"/>
    </source>
</evidence>
<dbReference type="GO" id="GO:0004499">
    <property type="term" value="F:N,N-dimethylaniline monooxygenase activity"/>
    <property type="evidence" value="ECO:0007669"/>
    <property type="project" value="InterPro"/>
</dbReference>
<evidence type="ECO:0000256" key="1">
    <source>
        <dbReference type="ARBA" id="ARBA00001971"/>
    </source>
</evidence>
<evidence type="ECO:0000256" key="10">
    <source>
        <dbReference type="ARBA" id="ARBA00023033"/>
    </source>
</evidence>
<dbReference type="Gene3D" id="3.50.50.60">
    <property type="entry name" value="FAD/NAD(P)-binding domain"/>
    <property type="match status" value="2"/>
</dbReference>
<dbReference type="PANTHER" id="PTHR46206">
    <property type="entry name" value="CYTOCHROME P450"/>
    <property type="match status" value="1"/>
</dbReference>
<evidence type="ECO:0000256" key="4">
    <source>
        <dbReference type="ARBA" id="ARBA00022617"/>
    </source>
</evidence>
<dbReference type="GO" id="GO:0020037">
    <property type="term" value="F:heme binding"/>
    <property type="evidence" value="ECO:0007669"/>
    <property type="project" value="InterPro"/>
</dbReference>